<dbReference type="KEGG" id="nei:BG910_11010"/>
<protein>
    <recommendedName>
        <fullName evidence="5">Conjugal transfer protein TraH</fullName>
    </recommendedName>
</protein>
<feature type="region of interest" description="Disordered" evidence="1">
    <location>
        <begin position="194"/>
        <end position="217"/>
    </location>
</feature>
<dbReference type="RefSeq" id="WP_089036877.1">
    <property type="nucleotide sequence ID" value="NZ_CP022278.1"/>
</dbReference>
<dbReference type="Proteomes" id="UP000198238">
    <property type="component" value="Chromosome"/>
</dbReference>
<accession>A0A220S423</accession>
<name>A0A220S423_9NEIS</name>
<evidence type="ECO:0000313" key="3">
    <source>
        <dbReference type="EMBL" id="ASK28187.1"/>
    </source>
</evidence>
<feature type="chain" id="PRO_5012849666" description="Conjugal transfer protein TraH" evidence="2">
    <location>
        <begin position="31"/>
        <end position="511"/>
    </location>
</feature>
<reference evidence="3 4" key="1">
    <citation type="submission" date="2017-06" db="EMBL/GenBank/DDBJ databases">
        <title>Neisseria chenwenguii sp. nov., isolated from the intestinal contents of Tibetan Plateau Pika in Yushu, Qinghai Province, China.</title>
        <authorList>
            <person name="Zhang G."/>
        </authorList>
    </citation>
    <scope>NUCLEOTIDE SEQUENCE [LARGE SCALE GENOMIC DNA]</scope>
    <source>
        <strain evidence="3 4">10023</strain>
    </source>
</reference>
<gene>
    <name evidence="3" type="ORF">BG910_11010</name>
</gene>
<dbReference type="AlphaFoldDB" id="A0A220S423"/>
<dbReference type="InterPro" id="IPR010927">
    <property type="entry name" value="T4SS_TraH"/>
</dbReference>
<dbReference type="EMBL" id="CP022278">
    <property type="protein sequence ID" value="ASK28187.1"/>
    <property type="molecule type" value="Genomic_DNA"/>
</dbReference>
<keyword evidence="4" id="KW-1185">Reference proteome</keyword>
<evidence type="ECO:0000256" key="2">
    <source>
        <dbReference type="SAM" id="SignalP"/>
    </source>
</evidence>
<proteinExistence type="predicted"/>
<evidence type="ECO:0008006" key="5">
    <source>
        <dbReference type="Google" id="ProtNLM"/>
    </source>
</evidence>
<sequence>MKSTRNLLQQYAVPTIAVLSLWLATADAKADIAKGMDAMWNQTSPSLGGVNDNYGGTLGGLSVRSPVRSFNILAFDPPRISAGCGGIDAYFGSFSMISAKNTQNLIRAIIANGTGYALKIAMDNLCPPCQNIMSGLQDWTTKINSYAKNTCQIGMAAVDWARGQRNPSAFGDDGKSSAEAVQAASSGAAADFAEANDNRTYRGKNANRPDNAAEKSTEYGNNMMNTLVSAGVFNASGNGAVDTAPYGGNQGFLQMAMNLYGTQVTLTGGNASSSASGGRFAKGSSERTDKELAPIWTFNDIVYGAPTGAALSGYKCSDFDIQKADSCQNVSTADSDFPGTHRYILNLLIGKQTAFGDGNKMGDSIATQIQNGSIMAYFADNTQTLSTEQSAFLSRLPKESVDVLSQAAKAGRQTAIQAADAAARLYGEQMAADLVLSMNKTLSVAYSANVDTNGKRIVAMSPAQQKQVDTLAAQAQKYQDSGSRSAAQQGFVRLVRGAVMLTGNNSGLLQQ</sequence>
<organism evidence="3 4">
    <name type="scientific">Neisseria chenwenguii</name>
    <dbReference type="NCBI Taxonomy" id="1853278"/>
    <lineage>
        <taxon>Bacteria</taxon>
        <taxon>Pseudomonadati</taxon>
        <taxon>Pseudomonadota</taxon>
        <taxon>Betaproteobacteria</taxon>
        <taxon>Neisseriales</taxon>
        <taxon>Neisseriaceae</taxon>
        <taxon>Neisseria</taxon>
    </lineage>
</organism>
<evidence type="ECO:0000313" key="4">
    <source>
        <dbReference type="Proteomes" id="UP000198238"/>
    </source>
</evidence>
<feature type="signal peptide" evidence="2">
    <location>
        <begin position="1"/>
        <end position="30"/>
    </location>
</feature>
<evidence type="ECO:0000256" key="1">
    <source>
        <dbReference type="SAM" id="MobiDB-lite"/>
    </source>
</evidence>
<dbReference type="Pfam" id="PF06122">
    <property type="entry name" value="TraH"/>
    <property type="match status" value="1"/>
</dbReference>
<keyword evidence="2" id="KW-0732">Signal</keyword>